<sequence length="85" mass="9094">MSSNDGTVALNNYLQNKGRAAALHWEDTFTGPRHDGQWTSYCKINGEVIATGTGTQKNAARDAAAREALPILMAQDATEAETVAE</sequence>
<reference evidence="1 2" key="1">
    <citation type="submission" date="2019-01" db="EMBL/GenBank/DDBJ databases">
        <title>Draft genome sequences of three monokaryotic isolates of the white-rot basidiomycete fungus Dichomitus squalens.</title>
        <authorList>
            <consortium name="DOE Joint Genome Institute"/>
            <person name="Lopez S.C."/>
            <person name="Andreopoulos B."/>
            <person name="Pangilinan J."/>
            <person name="Lipzen A."/>
            <person name="Riley R."/>
            <person name="Ahrendt S."/>
            <person name="Ng V."/>
            <person name="Barry K."/>
            <person name="Daum C."/>
            <person name="Grigoriev I.V."/>
            <person name="Hilden K.S."/>
            <person name="Makela M.R."/>
            <person name="de Vries R.P."/>
        </authorList>
    </citation>
    <scope>NUCLEOTIDE SEQUENCE [LARGE SCALE GENOMIC DNA]</scope>
    <source>
        <strain evidence="1 2">CBS 464.89</strain>
    </source>
</reference>
<dbReference type="OMA" id="PQWTSTC"/>
<dbReference type="InterPro" id="IPR014720">
    <property type="entry name" value="dsRBD_dom"/>
</dbReference>
<dbReference type="Pfam" id="PF00035">
    <property type="entry name" value="dsrm"/>
    <property type="match status" value="1"/>
</dbReference>
<gene>
    <name evidence="1" type="ORF">BD310DRAFT_974686</name>
</gene>
<proteinExistence type="predicted"/>
<dbReference type="PROSITE" id="PS50137">
    <property type="entry name" value="DS_RBD"/>
    <property type="match status" value="1"/>
</dbReference>
<dbReference type="AlphaFoldDB" id="A0A4Q9PAF8"/>
<protein>
    <submittedName>
        <fullName evidence="1">Uncharacterized protein</fullName>
    </submittedName>
</protein>
<evidence type="ECO:0000313" key="2">
    <source>
        <dbReference type="Proteomes" id="UP000292082"/>
    </source>
</evidence>
<dbReference type="Proteomes" id="UP000292082">
    <property type="component" value="Unassembled WGS sequence"/>
</dbReference>
<keyword evidence="2" id="KW-1185">Reference proteome</keyword>
<name>A0A4Q9PAF8_9APHY</name>
<dbReference type="SMART" id="SM00358">
    <property type="entry name" value="DSRM"/>
    <property type="match status" value="1"/>
</dbReference>
<dbReference type="Gene3D" id="3.30.160.20">
    <property type="match status" value="1"/>
</dbReference>
<dbReference type="EMBL" id="ML145095">
    <property type="protein sequence ID" value="TBU62121.1"/>
    <property type="molecule type" value="Genomic_DNA"/>
</dbReference>
<dbReference type="GO" id="GO:0003723">
    <property type="term" value="F:RNA binding"/>
    <property type="evidence" value="ECO:0007669"/>
    <property type="project" value="UniProtKB-UniRule"/>
</dbReference>
<dbReference type="SUPFAM" id="SSF54768">
    <property type="entry name" value="dsRNA-binding domain-like"/>
    <property type="match status" value="1"/>
</dbReference>
<accession>A0A4Q9PAF8</accession>
<organism evidence="1 2">
    <name type="scientific">Dichomitus squalens</name>
    <dbReference type="NCBI Taxonomy" id="114155"/>
    <lineage>
        <taxon>Eukaryota</taxon>
        <taxon>Fungi</taxon>
        <taxon>Dikarya</taxon>
        <taxon>Basidiomycota</taxon>
        <taxon>Agaricomycotina</taxon>
        <taxon>Agaricomycetes</taxon>
        <taxon>Polyporales</taxon>
        <taxon>Polyporaceae</taxon>
        <taxon>Dichomitus</taxon>
    </lineage>
</organism>
<evidence type="ECO:0000313" key="1">
    <source>
        <dbReference type="EMBL" id="TBU62121.1"/>
    </source>
</evidence>